<evidence type="ECO:0000256" key="1">
    <source>
        <dbReference type="SAM" id="Phobius"/>
    </source>
</evidence>
<name>A0AAJ0U5J1_9GAMM</name>
<feature type="transmembrane region" description="Helical" evidence="1">
    <location>
        <begin position="168"/>
        <end position="187"/>
    </location>
</feature>
<organism evidence="2 3">
    <name type="scientific">Halochromatium glycolicum</name>
    <dbReference type="NCBI Taxonomy" id="85075"/>
    <lineage>
        <taxon>Bacteria</taxon>
        <taxon>Pseudomonadati</taxon>
        <taxon>Pseudomonadota</taxon>
        <taxon>Gammaproteobacteria</taxon>
        <taxon>Chromatiales</taxon>
        <taxon>Chromatiaceae</taxon>
        <taxon>Halochromatium</taxon>
    </lineage>
</organism>
<proteinExistence type="predicted"/>
<accession>A0AAJ0U5J1</accession>
<keyword evidence="1" id="KW-1133">Transmembrane helix</keyword>
<keyword evidence="3" id="KW-1185">Reference proteome</keyword>
<comment type="caution">
    <text evidence="2">The sequence shown here is derived from an EMBL/GenBank/DDBJ whole genome shotgun (WGS) entry which is preliminary data.</text>
</comment>
<keyword evidence="1" id="KW-0472">Membrane</keyword>
<feature type="transmembrane region" description="Helical" evidence="1">
    <location>
        <begin position="193"/>
        <end position="212"/>
    </location>
</feature>
<gene>
    <name evidence="2" type="ORF">CKO40_13410</name>
</gene>
<sequence>MNEPVYAATLVVLEILFTLMLLAVLRSSGARAPLLTVIGSTCMLWLAGVYLLLANGFFSATGLPQLAFFLTVVLLTAIGFLMACAWRPLREVVDAISTRDVLRLQQMRAVFGVMFFFTAALPLWFQYLGGLGDIAAGIGAFLALRHLRTGSDRLDADRERRAIIGGNLVGILDFVVVLTLGVLIVLRDHSPDIAFDLIPLYVVPIFLLLHLVSLQRLTTLGAASDAPGRREQAATRGTPTVDPSA</sequence>
<dbReference type="RefSeq" id="WP_200346740.1">
    <property type="nucleotide sequence ID" value="NZ_NRSJ01000023.1"/>
</dbReference>
<feature type="transmembrane region" description="Helical" evidence="1">
    <location>
        <begin position="107"/>
        <end position="125"/>
    </location>
</feature>
<feature type="transmembrane region" description="Helical" evidence="1">
    <location>
        <begin position="32"/>
        <end position="54"/>
    </location>
</feature>
<evidence type="ECO:0000313" key="3">
    <source>
        <dbReference type="Proteomes" id="UP001296776"/>
    </source>
</evidence>
<feature type="transmembrane region" description="Helical" evidence="1">
    <location>
        <begin position="6"/>
        <end position="25"/>
    </location>
</feature>
<feature type="transmembrane region" description="Helical" evidence="1">
    <location>
        <begin position="66"/>
        <end position="86"/>
    </location>
</feature>
<dbReference type="AlphaFoldDB" id="A0AAJ0U5J1"/>
<feature type="transmembrane region" description="Helical" evidence="1">
    <location>
        <begin position="131"/>
        <end position="147"/>
    </location>
</feature>
<protein>
    <submittedName>
        <fullName evidence="2">Uncharacterized protein</fullName>
    </submittedName>
</protein>
<reference evidence="2" key="2">
    <citation type="journal article" date="2020" name="Microorganisms">
        <title>Osmotic Adaptation and Compatible Solute Biosynthesis of Phototrophic Bacteria as Revealed from Genome Analyses.</title>
        <authorList>
            <person name="Imhoff J.F."/>
            <person name="Rahn T."/>
            <person name="Kunzel S."/>
            <person name="Keller A."/>
            <person name="Neulinger S.C."/>
        </authorList>
    </citation>
    <scope>NUCLEOTIDE SEQUENCE</scope>
    <source>
        <strain evidence="2">DSM 11080</strain>
    </source>
</reference>
<reference evidence="2" key="1">
    <citation type="submission" date="2017-08" db="EMBL/GenBank/DDBJ databases">
        <authorList>
            <person name="Imhoff J.F."/>
            <person name="Rahn T."/>
            <person name="Kuenzel S."/>
            <person name="Neulinger S.C."/>
        </authorList>
    </citation>
    <scope>NUCLEOTIDE SEQUENCE</scope>
    <source>
        <strain evidence="2">DSM 11080</strain>
    </source>
</reference>
<evidence type="ECO:0000313" key="2">
    <source>
        <dbReference type="EMBL" id="MBK1705523.1"/>
    </source>
</evidence>
<dbReference type="Proteomes" id="UP001296776">
    <property type="component" value="Unassembled WGS sequence"/>
</dbReference>
<dbReference type="EMBL" id="NRSJ01000023">
    <property type="protein sequence ID" value="MBK1705523.1"/>
    <property type="molecule type" value="Genomic_DNA"/>
</dbReference>
<keyword evidence="1" id="KW-0812">Transmembrane</keyword>